<feature type="compositionally biased region" description="Pro residues" evidence="1">
    <location>
        <begin position="126"/>
        <end position="137"/>
    </location>
</feature>
<evidence type="ECO:0000313" key="2">
    <source>
        <dbReference type="EMBL" id="MBB2188930.1"/>
    </source>
</evidence>
<sequence length="180" mass="17629">MANDTDADFPLLNAALPSSAPSGMNDAGGTDVSGLRVAVGEPLFPYRAFDNLDRIYPKSLASSAVPADPSPVLAGLGGIEPPPAPGDGGGLSGLAAAAAPGSSFPASAPSDAAHGPGGLAGLPSGVVPPAPAAPPPTAERASVRSSDLARGTTLVEMFAVLRRATPPAGPSDTSLRDIFR</sequence>
<keyword evidence="3" id="KW-1185">Reference proteome</keyword>
<dbReference type="EMBL" id="JABEQF010000002">
    <property type="protein sequence ID" value="MBB2188930.1"/>
    <property type="molecule type" value="Genomic_DNA"/>
</dbReference>
<feature type="region of interest" description="Disordered" evidence="1">
    <location>
        <begin position="1"/>
        <end position="27"/>
    </location>
</feature>
<protein>
    <submittedName>
        <fullName evidence="2">Uncharacterized protein</fullName>
    </submittedName>
</protein>
<dbReference type="AlphaFoldDB" id="A0A7W4JQN3"/>
<name>A0A7W4JQN3_9PROT</name>
<comment type="caution">
    <text evidence="2">The sequence shown here is derived from an EMBL/GenBank/DDBJ whole genome shotgun (WGS) entry which is preliminary data.</text>
</comment>
<feature type="region of interest" description="Disordered" evidence="1">
    <location>
        <begin position="74"/>
        <end position="147"/>
    </location>
</feature>
<evidence type="ECO:0000313" key="3">
    <source>
        <dbReference type="Proteomes" id="UP000555756"/>
    </source>
</evidence>
<accession>A0A7W4JQN3</accession>
<proteinExistence type="predicted"/>
<dbReference type="RefSeq" id="WP_183118122.1">
    <property type="nucleotide sequence ID" value="NZ_JABEQF010000002.1"/>
</dbReference>
<dbReference type="Proteomes" id="UP000555756">
    <property type="component" value="Unassembled WGS sequence"/>
</dbReference>
<gene>
    <name evidence="2" type="ORF">HLH34_02990</name>
</gene>
<organism evidence="2 3">
    <name type="scientific">Gluconacetobacter azotocaptans</name>
    <dbReference type="NCBI Taxonomy" id="142834"/>
    <lineage>
        <taxon>Bacteria</taxon>
        <taxon>Pseudomonadati</taxon>
        <taxon>Pseudomonadota</taxon>
        <taxon>Alphaproteobacteria</taxon>
        <taxon>Acetobacterales</taxon>
        <taxon>Acetobacteraceae</taxon>
        <taxon>Gluconacetobacter</taxon>
    </lineage>
</organism>
<reference evidence="2 3" key="1">
    <citation type="submission" date="2020-04" db="EMBL/GenBank/DDBJ databases">
        <title>Description of novel Gluconacetobacter.</title>
        <authorList>
            <person name="Sombolestani A."/>
        </authorList>
    </citation>
    <scope>NUCLEOTIDE SEQUENCE [LARGE SCALE GENOMIC DNA]</scope>
    <source>
        <strain evidence="2 3">LMG 21311</strain>
    </source>
</reference>
<evidence type="ECO:0000256" key="1">
    <source>
        <dbReference type="SAM" id="MobiDB-lite"/>
    </source>
</evidence>
<feature type="compositionally biased region" description="Low complexity" evidence="1">
    <location>
        <begin position="93"/>
        <end position="113"/>
    </location>
</feature>